<comment type="similarity">
    <text evidence="1">Belongs to the HAD-like hydrolase superfamily.</text>
</comment>
<dbReference type="PANTHER" id="PTHR43434:SF1">
    <property type="entry name" value="PHOSPHOGLYCOLATE PHOSPHATASE"/>
    <property type="match status" value="1"/>
</dbReference>
<keyword evidence="4" id="KW-1185">Reference proteome</keyword>
<dbReference type="InterPro" id="IPR050155">
    <property type="entry name" value="HAD-like_hydrolase_sf"/>
</dbReference>
<dbReference type="RefSeq" id="WP_053969564.1">
    <property type="nucleotide sequence ID" value="NZ_LIUF01000011.1"/>
</dbReference>
<dbReference type="Gene3D" id="3.40.50.1000">
    <property type="entry name" value="HAD superfamily/HAD-like"/>
    <property type="match status" value="1"/>
</dbReference>
<dbReference type="Proteomes" id="UP000037729">
    <property type="component" value="Unassembled WGS sequence"/>
</dbReference>
<evidence type="ECO:0000313" key="4">
    <source>
        <dbReference type="Proteomes" id="UP000037729"/>
    </source>
</evidence>
<dbReference type="GO" id="GO:0008967">
    <property type="term" value="F:phosphoglycolate phosphatase activity"/>
    <property type="evidence" value="ECO:0007669"/>
    <property type="project" value="TreeGrafter"/>
</dbReference>
<dbReference type="Proteomes" id="UP000610611">
    <property type="component" value="Unassembled WGS sequence"/>
</dbReference>
<reference evidence="2 4" key="1">
    <citation type="submission" date="2015-08" db="EMBL/GenBank/DDBJ databases">
        <title>Genomes of Isolates from Cabo Rojo, PR.</title>
        <authorList>
            <person name="Sanchez-Nieves R.L."/>
            <person name="Montalvo-Rodriguez R."/>
        </authorList>
    </citation>
    <scope>NUCLEOTIDE SEQUENCE [LARGE SCALE GENOMIC DNA]</scope>
    <source>
        <strain evidence="2 4">SL3</strain>
    </source>
</reference>
<dbReference type="InterPro" id="IPR006439">
    <property type="entry name" value="HAD-SF_hydro_IA"/>
</dbReference>
<dbReference type="SFLD" id="SFLDG01129">
    <property type="entry name" value="C1.5:_HAD__Beta-PGM__Phosphata"/>
    <property type="match status" value="1"/>
</dbReference>
<dbReference type="OrthoDB" id="115864at2157"/>
<dbReference type="InterPro" id="IPR023214">
    <property type="entry name" value="HAD_sf"/>
</dbReference>
<comment type="caution">
    <text evidence="2">The sequence shown here is derived from an EMBL/GenBank/DDBJ whole genome shotgun (WGS) entry which is preliminary data.</text>
</comment>
<dbReference type="PATRIC" id="fig|1705562.3.peg.69"/>
<evidence type="ECO:0000256" key="1">
    <source>
        <dbReference type="ARBA" id="ARBA00007958"/>
    </source>
</evidence>
<dbReference type="AlphaFoldDB" id="A0A0M9AHA3"/>
<accession>A0A0M9AHA3</accession>
<dbReference type="EMBL" id="LIUF01000011">
    <property type="protein sequence ID" value="KOX91428.1"/>
    <property type="molecule type" value="Genomic_DNA"/>
</dbReference>
<dbReference type="GO" id="GO:0006281">
    <property type="term" value="P:DNA repair"/>
    <property type="evidence" value="ECO:0007669"/>
    <property type="project" value="TreeGrafter"/>
</dbReference>
<reference evidence="3" key="2">
    <citation type="submission" date="2019-12" db="EMBL/GenBank/DDBJ databases">
        <title>The whole-genome sequencing of Haloarcula japonica strain pws8.</title>
        <authorList>
            <person name="Verma D.K."/>
            <person name="Gopal K."/>
            <person name="Prasad E.S."/>
        </authorList>
    </citation>
    <scope>NUCLEOTIDE SEQUENCE</scope>
    <source>
        <strain evidence="3">Pws8</strain>
    </source>
</reference>
<dbReference type="STRING" id="1705562.AMS69_18810"/>
<dbReference type="NCBIfam" id="TIGR01549">
    <property type="entry name" value="HAD-SF-IA-v1"/>
    <property type="match status" value="1"/>
</dbReference>
<dbReference type="Pfam" id="PF00702">
    <property type="entry name" value="Hydrolase"/>
    <property type="match status" value="1"/>
</dbReference>
<dbReference type="InterPro" id="IPR036412">
    <property type="entry name" value="HAD-like_sf"/>
</dbReference>
<evidence type="ECO:0000313" key="2">
    <source>
        <dbReference type="EMBL" id="KOX91428.1"/>
    </source>
</evidence>
<dbReference type="EMBL" id="WOWB01000009">
    <property type="protein sequence ID" value="NLV08331.1"/>
    <property type="molecule type" value="Genomic_DNA"/>
</dbReference>
<evidence type="ECO:0000313" key="3">
    <source>
        <dbReference type="EMBL" id="NLV08331.1"/>
    </source>
</evidence>
<protein>
    <submittedName>
        <fullName evidence="2 3">Hydrolase</fullName>
    </submittedName>
</protein>
<dbReference type="SFLD" id="SFLDS00003">
    <property type="entry name" value="Haloacid_Dehalogenase"/>
    <property type="match status" value="1"/>
</dbReference>
<sequence>MPERGRSCAYEAVVFDMDGVVVEPTDRAVLVDAVVDTFAAFGVEIDRGFAERTVAEDFVPVEAARDHGLDPEAFWHQRELTASLAQQAHVRDGGKSLYDDVAAIRDLDRPLALVSNNQHATVEYLLAHHAIGDRFESARGRAPTLAGAARRKPEPDYLEAALADLGTTDALYVGDSEKDVVAATRAGIDSAYLRRLHVADVDLSAEPTFEVSDLRALLDRLGA</sequence>
<dbReference type="PANTHER" id="PTHR43434">
    <property type="entry name" value="PHOSPHOGLYCOLATE PHOSPHATASE"/>
    <property type="match status" value="1"/>
</dbReference>
<gene>
    <name evidence="2" type="ORF">AMS69_18810</name>
    <name evidence="3" type="ORF">GOC83_19630</name>
</gene>
<dbReference type="SUPFAM" id="SSF56784">
    <property type="entry name" value="HAD-like"/>
    <property type="match status" value="1"/>
</dbReference>
<proteinExistence type="inferred from homology"/>
<organism evidence="2 4">
    <name type="scientific">Haloarcula rubripromontorii</name>
    <dbReference type="NCBI Taxonomy" id="1705562"/>
    <lineage>
        <taxon>Archaea</taxon>
        <taxon>Methanobacteriati</taxon>
        <taxon>Methanobacteriota</taxon>
        <taxon>Stenosarchaea group</taxon>
        <taxon>Halobacteria</taxon>
        <taxon>Halobacteriales</taxon>
        <taxon>Haloarculaceae</taxon>
        <taxon>Haloarcula</taxon>
    </lineage>
</organism>
<name>A0A0M9AHA3_9EURY</name>
<keyword evidence="2" id="KW-0378">Hydrolase</keyword>